<protein>
    <recommendedName>
        <fullName evidence="10">Major facilitator superfamily transporter</fullName>
    </recommendedName>
</protein>
<feature type="transmembrane region" description="Helical" evidence="7">
    <location>
        <begin position="220"/>
        <end position="238"/>
    </location>
</feature>
<comment type="subcellular location">
    <subcellularLocation>
        <location evidence="1">Membrane</location>
        <topology evidence="1">Multi-pass membrane protein</topology>
    </subcellularLocation>
</comment>
<feature type="transmembrane region" description="Helical" evidence="7">
    <location>
        <begin position="340"/>
        <end position="360"/>
    </location>
</feature>
<dbReference type="InterPro" id="IPR036259">
    <property type="entry name" value="MFS_trans_sf"/>
</dbReference>
<feature type="transmembrane region" description="Helical" evidence="7">
    <location>
        <begin position="631"/>
        <end position="660"/>
    </location>
</feature>
<dbReference type="Pfam" id="PF07690">
    <property type="entry name" value="MFS_1"/>
    <property type="match status" value="1"/>
</dbReference>
<dbReference type="PANTHER" id="PTHR23502:SF68">
    <property type="entry name" value="MULTIDRUG TRANSPORTER, PUTATIVE (AFU_ORTHOLOGUE AFUA_3G01120)-RELATED"/>
    <property type="match status" value="1"/>
</dbReference>
<feature type="transmembrane region" description="Helical" evidence="7">
    <location>
        <begin position="250"/>
        <end position="268"/>
    </location>
</feature>
<feature type="transmembrane region" description="Helical" evidence="7">
    <location>
        <begin position="280"/>
        <end position="298"/>
    </location>
</feature>
<feature type="compositionally biased region" description="Low complexity" evidence="6">
    <location>
        <begin position="55"/>
        <end position="68"/>
    </location>
</feature>
<feature type="compositionally biased region" description="Pro residues" evidence="6">
    <location>
        <begin position="39"/>
        <end position="54"/>
    </location>
</feature>
<feature type="compositionally biased region" description="Pro residues" evidence="6">
    <location>
        <begin position="69"/>
        <end position="105"/>
    </location>
</feature>
<feature type="transmembrane region" description="Helical" evidence="7">
    <location>
        <begin position="599"/>
        <end position="619"/>
    </location>
</feature>
<keyword evidence="9" id="KW-1185">Reference proteome</keyword>
<evidence type="ECO:0000313" key="9">
    <source>
        <dbReference type="Proteomes" id="UP001583172"/>
    </source>
</evidence>
<reference evidence="8 9" key="1">
    <citation type="journal article" date="2024" name="Commun. Biol.">
        <title>Comparative genomic analysis of thermophilic fungi reveals convergent evolutionary adaptations and gene losses.</title>
        <authorList>
            <person name="Steindorff A.S."/>
            <person name="Aguilar-Pontes M.V."/>
            <person name="Robinson A.J."/>
            <person name="Andreopoulos B."/>
            <person name="LaButti K."/>
            <person name="Kuo A."/>
            <person name="Mondo S."/>
            <person name="Riley R."/>
            <person name="Otillar R."/>
            <person name="Haridas S."/>
            <person name="Lipzen A."/>
            <person name="Grimwood J."/>
            <person name="Schmutz J."/>
            <person name="Clum A."/>
            <person name="Reid I.D."/>
            <person name="Moisan M.C."/>
            <person name="Butler G."/>
            <person name="Nguyen T.T.M."/>
            <person name="Dewar K."/>
            <person name="Conant G."/>
            <person name="Drula E."/>
            <person name="Henrissat B."/>
            <person name="Hansel C."/>
            <person name="Singer S."/>
            <person name="Hutchinson M.I."/>
            <person name="de Vries R.P."/>
            <person name="Natvig D.O."/>
            <person name="Powell A.J."/>
            <person name="Tsang A."/>
            <person name="Grigoriev I.V."/>
        </authorList>
    </citation>
    <scope>NUCLEOTIDE SEQUENCE [LARGE SCALE GENOMIC DNA]</scope>
    <source>
        <strain evidence="8 9">CBS 620.91</strain>
    </source>
</reference>
<sequence length="691" mass="73707">MGAMGQETGSESSGGLGNSRPGTRDGGKMAAAQSSSDPDVPPPPPPKDLPPLPPDAAKGLPKAVLASPSEPPSEPPKRPLPPTPTAKPSSSPKPPPTARTPPLRPQQPLAMNPPTRPGTATTQTTGLIPIRLAGSSKRLSWTTLASRRQVKYAQGKFGRVELVPQPSDDPDDPLNWPTWRKELHFWSLLLIVAMTGVTKTIFMTVNAELAELYDRPYKDIAALTGVPLILSFFAGLICLTASRVCGKRPLYLASFLLVFIGTVWNTNVAKSYAECMAARVFQGLGWGAFDTLILGSIQDTYFEHERNMRVAIHSIVTVATTWGPPLLGGVTSQGPGGFQLQFTVLSAFFFIAIPAVALGIPETAFDRKLTFAQTPATGASQFKSEYPPNPRRLLSIETIMDYIVKLKPYGYRGPADLAILLQAPRAFISPTTALLAILSLLPTSSLWGLTSSLSLALRPLPFALRPGIIGAMFLTPFLFATAVVATSSFLPHWQQSARFTPKFHMSIVAAGSFLAFLGTLVFGLHLTNSLPLGTGDDNAPIMIPDPNNTGVSIPALSFVLGMLAAGAALLESTAAPLIRASTAYTAANLAANMRNTADMTAGVACWRALFAGVFAIAVPRNYGDIMGYWEALLALRGFCIGSAISLGIIGATVASVWWLWGQIIRRWDGMVMGLVDLEGLKGRNGSFFDTD</sequence>
<evidence type="ECO:0000256" key="2">
    <source>
        <dbReference type="ARBA" id="ARBA00008335"/>
    </source>
</evidence>
<dbReference type="InterPro" id="IPR011701">
    <property type="entry name" value="MFS"/>
</dbReference>
<dbReference type="Proteomes" id="UP001583172">
    <property type="component" value="Unassembled WGS sequence"/>
</dbReference>
<keyword evidence="5 7" id="KW-0472">Membrane</keyword>
<evidence type="ECO:0000313" key="8">
    <source>
        <dbReference type="EMBL" id="KAL1840239.1"/>
    </source>
</evidence>
<accession>A0ABR3VEH5</accession>
<feature type="transmembrane region" description="Helical" evidence="7">
    <location>
        <begin position="185"/>
        <end position="205"/>
    </location>
</feature>
<keyword evidence="4 7" id="KW-1133">Transmembrane helix</keyword>
<evidence type="ECO:0000256" key="7">
    <source>
        <dbReference type="SAM" id="Phobius"/>
    </source>
</evidence>
<evidence type="ECO:0000256" key="5">
    <source>
        <dbReference type="ARBA" id="ARBA00023136"/>
    </source>
</evidence>
<evidence type="ECO:0008006" key="10">
    <source>
        <dbReference type="Google" id="ProtNLM"/>
    </source>
</evidence>
<dbReference type="PANTHER" id="PTHR23502">
    <property type="entry name" value="MAJOR FACILITATOR SUPERFAMILY"/>
    <property type="match status" value="1"/>
</dbReference>
<feature type="transmembrane region" description="Helical" evidence="7">
    <location>
        <begin position="427"/>
        <end position="448"/>
    </location>
</feature>
<name>A0ABR3VEH5_HUMIN</name>
<dbReference type="EMBL" id="JAZGSY010000121">
    <property type="protein sequence ID" value="KAL1840239.1"/>
    <property type="molecule type" value="Genomic_DNA"/>
</dbReference>
<comment type="similarity">
    <text evidence="2">Belongs to the major facilitator superfamily.</text>
</comment>
<evidence type="ECO:0000256" key="4">
    <source>
        <dbReference type="ARBA" id="ARBA00022989"/>
    </source>
</evidence>
<feature type="transmembrane region" description="Helical" evidence="7">
    <location>
        <begin position="503"/>
        <end position="526"/>
    </location>
</feature>
<feature type="region of interest" description="Disordered" evidence="6">
    <location>
        <begin position="1"/>
        <end position="131"/>
    </location>
</feature>
<gene>
    <name evidence="8" type="ORF">VTJ49DRAFT_670</name>
</gene>
<keyword evidence="3 7" id="KW-0812">Transmembrane</keyword>
<feature type="transmembrane region" description="Helical" evidence="7">
    <location>
        <begin position="468"/>
        <end position="491"/>
    </location>
</feature>
<evidence type="ECO:0000256" key="6">
    <source>
        <dbReference type="SAM" id="MobiDB-lite"/>
    </source>
</evidence>
<evidence type="ECO:0000256" key="3">
    <source>
        <dbReference type="ARBA" id="ARBA00022692"/>
    </source>
</evidence>
<comment type="caution">
    <text evidence="8">The sequence shown here is derived from an EMBL/GenBank/DDBJ whole genome shotgun (WGS) entry which is preliminary data.</text>
</comment>
<proteinExistence type="inferred from homology"/>
<organism evidence="8 9">
    <name type="scientific">Humicola insolens</name>
    <name type="common">Soft-rot fungus</name>
    <dbReference type="NCBI Taxonomy" id="85995"/>
    <lineage>
        <taxon>Eukaryota</taxon>
        <taxon>Fungi</taxon>
        <taxon>Dikarya</taxon>
        <taxon>Ascomycota</taxon>
        <taxon>Pezizomycotina</taxon>
        <taxon>Sordariomycetes</taxon>
        <taxon>Sordariomycetidae</taxon>
        <taxon>Sordariales</taxon>
        <taxon>Chaetomiaceae</taxon>
        <taxon>Mycothermus</taxon>
    </lineage>
</organism>
<evidence type="ECO:0000256" key="1">
    <source>
        <dbReference type="ARBA" id="ARBA00004141"/>
    </source>
</evidence>
<feature type="transmembrane region" description="Helical" evidence="7">
    <location>
        <begin position="310"/>
        <end position="328"/>
    </location>
</feature>
<feature type="transmembrane region" description="Helical" evidence="7">
    <location>
        <begin position="555"/>
        <end position="578"/>
    </location>
</feature>
<dbReference type="SUPFAM" id="SSF103473">
    <property type="entry name" value="MFS general substrate transporter"/>
    <property type="match status" value="1"/>
</dbReference>
<dbReference type="Gene3D" id="1.20.1250.20">
    <property type="entry name" value="MFS general substrate transporter like domains"/>
    <property type="match status" value="1"/>
</dbReference>